<evidence type="ECO:0000256" key="4">
    <source>
        <dbReference type="SAM" id="Phobius"/>
    </source>
</evidence>
<keyword evidence="2" id="KW-0732">Signal</keyword>
<dbReference type="PROSITE" id="PS51450">
    <property type="entry name" value="LRR"/>
    <property type="match status" value="1"/>
</dbReference>
<evidence type="ECO:0000256" key="3">
    <source>
        <dbReference type="ARBA" id="ARBA00022737"/>
    </source>
</evidence>
<dbReference type="Pfam" id="PF13855">
    <property type="entry name" value="LRR_8"/>
    <property type="match status" value="1"/>
</dbReference>
<keyword evidence="1" id="KW-0433">Leucine-rich repeat</keyword>
<evidence type="ECO:0000256" key="1">
    <source>
        <dbReference type="ARBA" id="ARBA00022614"/>
    </source>
</evidence>
<dbReference type="PANTHER" id="PTHR24373">
    <property type="entry name" value="SLIT RELATED LEUCINE-RICH REPEAT NEURONAL PROTEIN"/>
    <property type="match status" value="1"/>
</dbReference>
<dbReference type="SMART" id="SM00369">
    <property type="entry name" value="LRR_TYP"/>
    <property type="match status" value="4"/>
</dbReference>
<evidence type="ECO:0000256" key="2">
    <source>
        <dbReference type="ARBA" id="ARBA00022729"/>
    </source>
</evidence>
<dbReference type="InterPro" id="IPR001611">
    <property type="entry name" value="Leu-rich_rpt"/>
</dbReference>
<dbReference type="EMBL" id="CAXAMN010011962">
    <property type="protein sequence ID" value="CAK9036764.1"/>
    <property type="molecule type" value="Genomic_DNA"/>
</dbReference>
<dbReference type="Gene3D" id="3.80.10.10">
    <property type="entry name" value="Ribonuclease Inhibitor"/>
    <property type="match status" value="1"/>
</dbReference>
<feature type="non-terminal residue" evidence="5">
    <location>
        <position position="1"/>
    </location>
</feature>
<dbReference type="SUPFAM" id="SSF52058">
    <property type="entry name" value="L domain-like"/>
    <property type="match status" value="1"/>
</dbReference>
<name>A0ABP0LC81_9DINO</name>
<dbReference type="InterPro" id="IPR032675">
    <property type="entry name" value="LRR_dom_sf"/>
</dbReference>
<keyword evidence="4" id="KW-1133">Transmembrane helix</keyword>
<keyword evidence="4" id="KW-0812">Transmembrane</keyword>
<evidence type="ECO:0000313" key="5">
    <source>
        <dbReference type="EMBL" id="CAK9036764.1"/>
    </source>
</evidence>
<evidence type="ECO:0000313" key="6">
    <source>
        <dbReference type="Proteomes" id="UP001642484"/>
    </source>
</evidence>
<keyword evidence="3" id="KW-0677">Repeat</keyword>
<organism evidence="5 6">
    <name type="scientific">Durusdinium trenchii</name>
    <dbReference type="NCBI Taxonomy" id="1381693"/>
    <lineage>
        <taxon>Eukaryota</taxon>
        <taxon>Sar</taxon>
        <taxon>Alveolata</taxon>
        <taxon>Dinophyceae</taxon>
        <taxon>Suessiales</taxon>
        <taxon>Symbiodiniaceae</taxon>
        <taxon>Durusdinium</taxon>
    </lineage>
</organism>
<feature type="transmembrane region" description="Helical" evidence="4">
    <location>
        <begin position="17"/>
        <end position="34"/>
    </location>
</feature>
<dbReference type="InterPro" id="IPR003591">
    <property type="entry name" value="Leu-rich_rpt_typical-subtyp"/>
</dbReference>
<gene>
    <name evidence="5" type="ORF">CCMP2556_LOCUS20413</name>
</gene>
<sequence length="192" mass="21091">EVGATGGGAIMDAVLDMAYTITYLVFILLAIYELELEQEIRGNFGDEAAVKFTAELDPAFAFPADFLGYFAVYYSMGSFQQLESCGLAGVLRLKDLSLSDKNISNVTEGAFESSRLLQRLSLSGNPLHVLPKKIFWPLKDLQLLDLGRMGLQSVESETFEGLSGLKVLSLSQNKLQQLPSDLLYPMPALEQL</sequence>
<dbReference type="InterPro" id="IPR050328">
    <property type="entry name" value="Dev_Immune_Receptor"/>
</dbReference>
<feature type="non-terminal residue" evidence="5">
    <location>
        <position position="192"/>
    </location>
</feature>
<proteinExistence type="predicted"/>
<comment type="caution">
    <text evidence="5">The sequence shown here is derived from an EMBL/GenBank/DDBJ whole genome shotgun (WGS) entry which is preliminary data.</text>
</comment>
<keyword evidence="6" id="KW-1185">Reference proteome</keyword>
<protein>
    <submittedName>
        <fullName evidence="5">Uncharacterized protein</fullName>
    </submittedName>
</protein>
<dbReference type="PANTHER" id="PTHR24373:SF397">
    <property type="entry name" value="IG-LIKE DOMAIN-CONTAINING PROTEIN"/>
    <property type="match status" value="1"/>
</dbReference>
<dbReference type="Proteomes" id="UP001642484">
    <property type="component" value="Unassembled WGS sequence"/>
</dbReference>
<keyword evidence="4" id="KW-0472">Membrane</keyword>
<reference evidence="5 6" key="1">
    <citation type="submission" date="2024-02" db="EMBL/GenBank/DDBJ databases">
        <authorList>
            <person name="Chen Y."/>
            <person name="Shah S."/>
            <person name="Dougan E. K."/>
            <person name="Thang M."/>
            <person name="Chan C."/>
        </authorList>
    </citation>
    <scope>NUCLEOTIDE SEQUENCE [LARGE SCALE GENOMIC DNA]</scope>
</reference>
<accession>A0ABP0LC81</accession>